<evidence type="ECO:0000256" key="1">
    <source>
        <dbReference type="SAM" id="MobiDB-lite"/>
    </source>
</evidence>
<dbReference type="AlphaFoldDB" id="A0AAE0EPS3"/>
<protein>
    <submittedName>
        <fullName evidence="2">Uncharacterized protein</fullName>
    </submittedName>
</protein>
<reference evidence="2 3" key="1">
    <citation type="journal article" date="2015" name="Genome Biol. Evol.">
        <title>Comparative Genomics of a Bacterivorous Green Alga Reveals Evolutionary Causalities and Consequences of Phago-Mixotrophic Mode of Nutrition.</title>
        <authorList>
            <person name="Burns J.A."/>
            <person name="Paasch A."/>
            <person name="Narechania A."/>
            <person name="Kim E."/>
        </authorList>
    </citation>
    <scope>NUCLEOTIDE SEQUENCE [LARGE SCALE GENOMIC DNA]</scope>
    <source>
        <strain evidence="2 3">PLY_AMNH</strain>
    </source>
</reference>
<evidence type="ECO:0000313" key="3">
    <source>
        <dbReference type="Proteomes" id="UP001190700"/>
    </source>
</evidence>
<dbReference type="EMBL" id="LGRX02035512">
    <property type="protein sequence ID" value="KAK3234325.1"/>
    <property type="molecule type" value="Genomic_DNA"/>
</dbReference>
<evidence type="ECO:0000313" key="2">
    <source>
        <dbReference type="EMBL" id="KAK3234325.1"/>
    </source>
</evidence>
<accession>A0AAE0EPS3</accession>
<gene>
    <name evidence="2" type="ORF">CYMTET_55426</name>
</gene>
<proteinExistence type="predicted"/>
<name>A0AAE0EPS3_9CHLO</name>
<organism evidence="2 3">
    <name type="scientific">Cymbomonas tetramitiformis</name>
    <dbReference type="NCBI Taxonomy" id="36881"/>
    <lineage>
        <taxon>Eukaryota</taxon>
        <taxon>Viridiplantae</taxon>
        <taxon>Chlorophyta</taxon>
        <taxon>Pyramimonadophyceae</taxon>
        <taxon>Pyramimonadales</taxon>
        <taxon>Pyramimonadaceae</taxon>
        <taxon>Cymbomonas</taxon>
    </lineage>
</organism>
<sequence length="106" mass="12134">MKTLNKDRLRRGQKNDTVQNLPTAAARSKSSQKKKSDGGKRRKDPAVSTAGKDVEIKPCVFPEDHLFPTADVKKWEAKKLQVWLHYNKVTWIVVQLELVVLLRQVV</sequence>
<feature type="region of interest" description="Disordered" evidence="1">
    <location>
        <begin position="1"/>
        <end position="51"/>
    </location>
</feature>
<keyword evidence="3" id="KW-1185">Reference proteome</keyword>
<dbReference type="Proteomes" id="UP001190700">
    <property type="component" value="Unassembled WGS sequence"/>
</dbReference>
<comment type="caution">
    <text evidence="2">The sequence shown here is derived from an EMBL/GenBank/DDBJ whole genome shotgun (WGS) entry which is preliminary data.</text>
</comment>